<evidence type="ECO:0000256" key="6">
    <source>
        <dbReference type="ARBA" id="ARBA00022723"/>
    </source>
</evidence>
<sequence length="502" mass="58352">MLLLKTSVPVDIAIFTVLAIYILYKYATRNFKYFKDTGVPYIEPMPFFGNFASIALFRRSIGEWLRSCYEKMDAPYFGIFVFNTPCMVIKSPELVRDCLIKDFSHFHDRSTPLPKHEQLQQGMMLLQKGREWKETREKFTNAFTSGKLRQMFPELNTYAEKLVKFIKNNDTTKIDIQDCSLRYSTDTLLRSFVGVESYCLDEDSEIYTRMKSAMSVTLEGGVRGISFFFRLDNLIESLKLCFPQRAALDFFADVFQYLVKLSKETKGKISNLIDIVNSLKSNESYTKKFTYGDRKAVGQPFMFFIAGENTLITTLTYTLYELAKHPEVQVKLRNEVTEAKGDDTQFSYEKIIGMKYMEMIIQEVMRMYPPLPFIDRECTKDYKIRGTDVIIPKGQQVYIPMLGFNFDESIFPEPEKFIPERFESKSRYNQNGIRFFPFGDGPRICIGERYALLDLKIAVAHVSTNFEMETTPDTPQKIQFTPFSFSLVSKVPIYLKFKPLAI</sequence>
<dbReference type="CDD" id="cd11056">
    <property type="entry name" value="CYP6-like"/>
    <property type="match status" value="1"/>
</dbReference>
<dbReference type="GO" id="GO:0004497">
    <property type="term" value="F:monooxygenase activity"/>
    <property type="evidence" value="ECO:0007669"/>
    <property type="project" value="UniProtKB-KW"/>
</dbReference>
<evidence type="ECO:0000256" key="11">
    <source>
        <dbReference type="ARBA" id="ARBA00023033"/>
    </source>
</evidence>
<dbReference type="GO" id="GO:0016705">
    <property type="term" value="F:oxidoreductase activity, acting on paired donors, with incorporation or reduction of molecular oxygen"/>
    <property type="evidence" value="ECO:0007669"/>
    <property type="project" value="InterPro"/>
</dbReference>
<organism evidence="16 17">
    <name type="scientific">Acanthoscelides obtectus</name>
    <name type="common">Bean weevil</name>
    <name type="synonym">Bruchus obtectus</name>
    <dbReference type="NCBI Taxonomy" id="200917"/>
    <lineage>
        <taxon>Eukaryota</taxon>
        <taxon>Metazoa</taxon>
        <taxon>Ecdysozoa</taxon>
        <taxon>Arthropoda</taxon>
        <taxon>Hexapoda</taxon>
        <taxon>Insecta</taxon>
        <taxon>Pterygota</taxon>
        <taxon>Neoptera</taxon>
        <taxon>Endopterygota</taxon>
        <taxon>Coleoptera</taxon>
        <taxon>Polyphaga</taxon>
        <taxon>Cucujiformia</taxon>
        <taxon>Chrysomeloidea</taxon>
        <taxon>Chrysomelidae</taxon>
        <taxon>Bruchinae</taxon>
        <taxon>Bruchini</taxon>
        <taxon>Acanthoscelides</taxon>
    </lineage>
</organism>
<dbReference type="InterPro" id="IPR036396">
    <property type="entry name" value="Cyt_P450_sf"/>
</dbReference>
<comment type="subcellular location">
    <subcellularLocation>
        <location evidence="3">Endoplasmic reticulum membrane</location>
        <topology evidence="3">Peripheral membrane protein</topology>
    </subcellularLocation>
    <subcellularLocation>
        <location evidence="2">Microsome membrane</location>
        <topology evidence="2">Peripheral membrane protein</topology>
    </subcellularLocation>
</comment>
<dbReference type="GO" id="GO:0020037">
    <property type="term" value="F:heme binding"/>
    <property type="evidence" value="ECO:0007669"/>
    <property type="project" value="InterPro"/>
</dbReference>
<dbReference type="Pfam" id="PF00067">
    <property type="entry name" value="p450"/>
    <property type="match status" value="1"/>
</dbReference>
<evidence type="ECO:0000256" key="7">
    <source>
        <dbReference type="ARBA" id="ARBA00022824"/>
    </source>
</evidence>
<dbReference type="AlphaFoldDB" id="A0A9P0LZF8"/>
<dbReference type="PROSITE" id="PS00086">
    <property type="entry name" value="CYTOCHROME_P450"/>
    <property type="match status" value="1"/>
</dbReference>
<keyword evidence="12 15" id="KW-0472">Membrane</keyword>
<reference evidence="16" key="1">
    <citation type="submission" date="2022-03" db="EMBL/GenBank/DDBJ databases">
        <authorList>
            <person name="Sayadi A."/>
        </authorList>
    </citation>
    <scope>NUCLEOTIDE SEQUENCE</scope>
</reference>
<keyword evidence="7" id="KW-0256">Endoplasmic reticulum</keyword>
<evidence type="ECO:0000256" key="2">
    <source>
        <dbReference type="ARBA" id="ARBA00004174"/>
    </source>
</evidence>
<dbReference type="PRINTS" id="PR00385">
    <property type="entry name" value="P450"/>
</dbReference>
<feature type="transmembrane region" description="Helical" evidence="15">
    <location>
        <begin position="6"/>
        <end position="24"/>
    </location>
</feature>
<dbReference type="Proteomes" id="UP001152888">
    <property type="component" value="Unassembled WGS sequence"/>
</dbReference>
<dbReference type="InterPro" id="IPR017972">
    <property type="entry name" value="Cyt_P450_CS"/>
</dbReference>
<comment type="similarity">
    <text evidence="4 14">Belongs to the cytochrome P450 family.</text>
</comment>
<keyword evidence="17" id="KW-1185">Reference proteome</keyword>
<evidence type="ECO:0008006" key="18">
    <source>
        <dbReference type="Google" id="ProtNLM"/>
    </source>
</evidence>
<keyword evidence="9 14" id="KW-0560">Oxidoreductase</keyword>
<evidence type="ECO:0000256" key="15">
    <source>
        <dbReference type="SAM" id="Phobius"/>
    </source>
</evidence>
<evidence type="ECO:0000256" key="14">
    <source>
        <dbReference type="RuleBase" id="RU000461"/>
    </source>
</evidence>
<protein>
    <recommendedName>
        <fullName evidence="18">Cytochrome P450</fullName>
    </recommendedName>
</protein>
<dbReference type="OrthoDB" id="1470350at2759"/>
<dbReference type="InterPro" id="IPR002401">
    <property type="entry name" value="Cyt_P450_E_grp-I"/>
</dbReference>
<dbReference type="GO" id="GO:0005789">
    <property type="term" value="C:endoplasmic reticulum membrane"/>
    <property type="evidence" value="ECO:0007669"/>
    <property type="project" value="UniProtKB-SubCell"/>
</dbReference>
<feature type="binding site" description="axial binding residue" evidence="13">
    <location>
        <position position="445"/>
    </location>
    <ligand>
        <name>heme</name>
        <dbReference type="ChEBI" id="CHEBI:30413"/>
    </ligand>
    <ligandPart>
        <name>Fe</name>
        <dbReference type="ChEBI" id="CHEBI:18248"/>
    </ligandPart>
</feature>
<keyword evidence="6 13" id="KW-0479">Metal-binding</keyword>
<dbReference type="InterPro" id="IPR001128">
    <property type="entry name" value="Cyt_P450"/>
</dbReference>
<evidence type="ECO:0000256" key="1">
    <source>
        <dbReference type="ARBA" id="ARBA00001971"/>
    </source>
</evidence>
<keyword evidence="5 13" id="KW-0349">Heme</keyword>
<comment type="cofactor">
    <cofactor evidence="1 13">
        <name>heme</name>
        <dbReference type="ChEBI" id="CHEBI:30413"/>
    </cofactor>
</comment>
<dbReference type="GO" id="GO:0005506">
    <property type="term" value="F:iron ion binding"/>
    <property type="evidence" value="ECO:0007669"/>
    <property type="project" value="InterPro"/>
</dbReference>
<gene>
    <name evidence="16" type="ORF">ACAOBT_LOCUS27520</name>
</gene>
<evidence type="ECO:0000313" key="17">
    <source>
        <dbReference type="Proteomes" id="UP001152888"/>
    </source>
</evidence>
<dbReference type="SUPFAM" id="SSF48264">
    <property type="entry name" value="Cytochrome P450"/>
    <property type="match status" value="1"/>
</dbReference>
<keyword evidence="10 13" id="KW-0408">Iron</keyword>
<evidence type="ECO:0000256" key="9">
    <source>
        <dbReference type="ARBA" id="ARBA00023002"/>
    </source>
</evidence>
<keyword evidence="15" id="KW-1133">Transmembrane helix</keyword>
<dbReference type="PANTHER" id="PTHR24292">
    <property type="entry name" value="CYTOCHROME P450"/>
    <property type="match status" value="1"/>
</dbReference>
<name>A0A9P0LZF8_ACAOB</name>
<evidence type="ECO:0000256" key="10">
    <source>
        <dbReference type="ARBA" id="ARBA00023004"/>
    </source>
</evidence>
<keyword evidence="11 14" id="KW-0503">Monooxygenase</keyword>
<dbReference type="InterPro" id="IPR050476">
    <property type="entry name" value="Insect_CytP450_Detox"/>
</dbReference>
<evidence type="ECO:0000256" key="5">
    <source>
        <dbReference type="ARBA" id="ARBA00022617"/>
    </source>
</evidence>
<dbReference type="PANTHER" id="PTHR24292:SF45">
    <property type="entry name" value="CYTOCHROME P450 6G1-RELATED"/>
    <property type="match status" value="1"/>
</dbReference>
<evidence type="ECO:0000256" key="3">
    <source>
        <dbReference type="ARBA" id="ARBA00004406"/>
    </source>
</evidence>
<keyword evidence="8" id="KW-0492">Microsome</keyword>
<proteinExistence type="inferred from homology"/>
<dbReference type="FunFam" id="1.10.630.10:FF:000042">
    <property type="entry name" value="Cytochrome P450"/>
    <property type="match status" value="1"/>
</dbReference>
<evidence type="ECO:0000256" key="12">
    <source>
        <dbReference type="ARBA" id="ARBA00023136"/>
    </source>
</evidence>
<comment type="caution">
    <text evidence="16">The sequence shown here is derived from an EMBL/GenBank/DDBJ whole genome shotgun (WGS) entry which is preliminary data.</text>
</comment>
<keyword evidence="15" id="KW-0812">Transmembrane</keyword>
<evidence type="ECO:0000256" key="13">
    <source>
        <dbReference type="PIRSR" id="PIRSR602401-1"/>
    </source>
</evidence>
<evidence type="ECO:0000313" key="16">
    <source>
        <dbReference type="EMBL" id="CAH2003632.1"/>
    </source>
</evidence>
<evidence type="ECO:0000256" key="4">
    <source>
        <dbReference type="ARBA" id="ARBA00010617"/>
    </source>
</evidence>
<evidence type="ECO:0000256" key="8">
    <source>
        <dbReference type="ARBA" id="ARBA00022848"/>
    </source>
</evidence>
<dbReference type="Gene3D" id="1.10.630.10">
    <property type="entry name" value="Cytochrome P450"/>
    <property type="match status" value="1"/>
</dbReference>
<dbReference type="PRINTS" id="PR00463">
    <property type="entry name" value="EP450I"/>
</dbReference>
<dbReference type="EMBL" id="CAKOFQ010007548">
    <property type="protein sequence ID" value="CAH2003632.1"/>
    <property type="molecule type" value="Genomic_DNA"/>
</dbReference>
<accession>A0A9P0LZF8</accession>